<accession>A0A8S1KR81</accession>
<sequence length="120" mass="14074">MQQTQISRDNKFHQEITKVQPGSMMNVSSVKFDFISFTQAKSQPFNDLKQEMQILHKKKGGMGEIADLGGLCYPNFNKEYQDKIKENQTIFRKQKGEYPAVTEPKYTYGPFMKPFKKYKF</sequence>
<name>A0A8S1KR81_9CILI</name>
<protein>
    <submittedName>
        <fullName evidence="1">Uncharacterized protein</fullName>
    </submittedName>
</protein>
<dbReference type="EMBL" id="CAJJDN010000010">
    <property type="protein sequence ID" value="CAD8056365.1"/>
    <property type="molecule type" value="Genomic_DNA"/>
</dbReference>
<dbReference type="Proteomes" id="UP000692954">
    <property type="component" value="Unassembled WGS sequence"/>
</dbReference>
<comment type="caution">
    <text evidence="1">The sequence shown here is derived from an EMBL/GenBank/DDBJ whole genome shotgun (WGS) entry which is preliminary data.</text>
</comment>
<gene>
    <name evidence="1" type="ORF">PSON_ATCC_30995.1.T0100201</name>
</gene>
<dbReference type="AlphaFoldDB" id="A0A8S1KR81"/>
<organism evidence="1 2">
    <name type="scientific">Paramecium sonneborni</name>
    <dbReference type="NCBI Taxonomy" id="65129"/>
    <lineage>
        <taxon>Eukaryota</taxon>
        <taxon>Sar</taxon>
        <taxon>Alveolata</taxon>
        <taxon>Ciliophora</taxon>
        <taxon>Intramacronucleata</taxon>
        <taxon>Oligohymenophorea</taxon>
        <taxon>Peniculida</taxon>
        <taxon>Parameciidae</taxon>
        <taxon>Paramecium</taxon>
    </lineage>
</organism>
<reference evidence="1" key="1">
    <citation type="submission" date="2021-01" db="EMBL/GenBank/DDBJ databases">
        <authorList>
            <consortium name="Genoscope - CEA"/>
            <person name="William W."/>
        </authorList>
    </citation>
    <scope>NUCLEOTIDE SEQUENCE</scope>
</reference>
<evidence type="ECO:0000313" key="1">
    <source>
        <dbReference type="EMBL" id="CAD8056365.1"/>
    </source>
</evidence>
<proteinExistence type="predicted"/>
<keyword evidence="2" id="KW-1185">Reference proteome</keyword>
<evidence type="ECO:0000313" key="2">
    <source>
        <dbReference type="Proteomes" id="UP000692954"/>
    </source>
</evidence>
<dbReference type="OrthoDB" id="286986at2759"/>